<dbReference type="GO" id="GO:0007166">
    <property type="term" value="P:cell surface receptor signaling pathway"/>
    <property type="evidence" value="ECO:0007669"/>
    <property type="project" value="InterPro"/>
</dbReference>
<dbReference type="InterPro" id="IPR018097">
    <property type="entry name" value="EGF_Ca-bd_CS"/>
</dbReference>
<evidence type="ECO:0000256" key="12">
    <source>
        <dbReference type="ARBA" id="ARBA00023180"/>
    </source>
</evidence>
<evidence type="ECO:0000256" key="13">
    <source>
        <dbReference type="ARBA" id="ARBA00047558"/>
    </source>
</evidence>
<evidence type="ECO:0000256" key="14">
    <source>
        <dbReference type="ARBA" id="ARBA00047951"/>
    </source>
</evidence>
<evidence type="ECO:0000256" key="6">
    <source>
        <dbReference type="ARBA" id="ARBA00022741"/>
    </source>
</evidence>
<dbReference type="GO" id="GO:0005886">
    <property type="term" value="C:plasma membrane"/>
    <property type="evidence" value="ECO:0007669"/>
    <property type="project" value="TreeGrafter"/>
</dbReference>
<dbReference type="InterPro" id="IPR011009">
    <property type="entry name" value="Kinase-like_dom_sf"/>
</dbReference>
<name>A0AA88DA67_FICCA</name>
<dbReference type="GO" id="GO:0005509">
    <property type="term" value="F:calcium ion binding"/>
    <property type="evidence" value="ECO:0007669"/>
    <property type="project" value="InterPro"/>
</dbReference>
<dbReference type="Gene3D" id="1.10.510.10">
    <property type="entry name" value="Transferase(Phosphotransferase) domain 1"/>
    <property type="match status" value="1"/>
</dbReference>
<evidence type="ECO:0000256" key="10">
    <source>
        <dbReference type="ARBA" id="ARBA00023136"/>
    </source>
</evidence>
<dbReference type="SUPFAM" id="SSF57196">
    <property type="entry name" value="EGF/Laminin"/>
    <property type="match status" value="1"/>
</dbReference>
<keyword evidence="6" id="KW-0547">Nucleotide-binding</keyword>
<dbReference type="FunFam" id="1.10.510.10:FF:000084">
    <property type="entry name" value="Wall-associated receptor kinase 2"/>
    <property type="match status" value="1"/>
</dbReference>
<dbReference type="PROSITE" id="PS01187">
    <property type="entry name" value="EGF_CA"/>
    <property type="match status" value="1"/>
</dbReference>
<evidence type="ECO:0000256" key="3">
    <source>
        <dbReference type="ARBA" id="ARBA00022679"/>
    </source>
</evidence>
<reference evidence="18" key="1">
    <citation type="submission" date="2023-07" db="EMBL/GenBank/DDBJ databases">
        <title>draft genome sequence of fig (Ficus carica).</title>
        <authorList>
            <person name="Takahashi T."/>
            <person name="Nishimura K."/>
        </authorList>
    </citation>
    <scope>NUCLEOTIDE SEQUENCE</scope>
</reference>
<comment type="caution">
    <text evidence="18">The sequence shown here is derived from an EMBL/GenBank/DDBJ whole genome shotgun (WGS) entry which is preliminary data.</text>
</comment>
<accession>A0AA88DA67</accession>
<dbReference type="Proteomes" id="UP001187192">
    <property type="component" value="Unassembled WGS sequence"/>
</dbReference>
<evidence type="ECO:0000259" key="17">
    <source>
        <dbReference type="PROSITE" id="PS50011"/>
    </source>
</evidence>
<dbReference type="SUPFAM" id="SSF56112">
    <property type="entry name" value="Protein kinase-like (PK-like)"/>
    <property type="match status" value="1"/>
</dbReference>
<dbReference type="EMBL" id="BTGU01000026">
    <property type="protein sequence ID" value="GMN47667.1"/>
    <property type="molecule type" value="Genomic_DNA"/>
</dbReference>
<dbReference type="Pfam" id="PF07714">
    <property type="entry name" value="PK_Tyr_Ser-Thr"/>
    <property type="match status" value="1"/>
</dbReference>
<dbReference type="AlphaFoldDB" id="A0AA88DA67"/>
<evidence type="ECO:0000256" key="5">
    <source>
        <dbReference type="ARBA" id="ARBA00022729"/>
    </source>
</evidence>
<dbReference type="CDD" id="cd14066">
    <property type="entry name" value="STKc_IRAK"/>
    <property type="match status" value="1"/>
</dbReference>
<keyword evidence="9 15" id="KW-1133">Transmembrane helix</keyword>
<comment type="catalytic activity">
    <reaction evidence="14">
        <text>L-threonyl-[protein] + ATP = O-phospho-L-threonyl-[protein] + ADP + H(+)</text>
        <dbReference type="Rhea" id="RHEA:46608"/>
        <dbReference type="Rhea" id="RHEA-COMP:11060"/>
        <dbReference type="Rhea" id="RHEA-COMP:11605"/>
        <dbReference type="ChEBI" id="CHEBI:15378"/>
        <dbReference type="ChEBI" id="CHEBI:30013"/>
        <dbReference type="ChEBI" id="CHEBI:30616"/>
        <dbReference type="ChEBI" id="CHEBI:61977"/>
        <dbReference type="ChEBI" id="CHEBI:456216"/>
    </reaction>
</comment>
<keyword evidence="5 16" id="KW-0732">Signal</keyword>
<evidence type="ECO:0000256" key="11">
    <source>
        <dbReference type="ARBA" id="ARBA00023157"/>
    </source>
</evidence>
<keyword evidence="4 15" id="KW-0812">Transmembrane</keyword>
<organism evidence="18 19">
    <name type="scientific">Ficus carica</name>
    <name type="common">Common fig</name>
    <dbReference type="NCBI Taxonomy" id="3494"/>
    <lineage>
        <taxon>Eukaryota</taxon>
        <taxon>Viridiplantae</taxon>
        <taxon>Streptophyta</taxon>
        <taxon>Embryophyta</taxon>
        <taxon>Tracheophyta</taxon>
        <taxon>Spermatophyta</taxon>
        <taxon>Magnoliopsida</taxon>
        <taxon>eudicotyledons</taxon>
        <taxon>Gunneridae</taxon>
        <taxon>Pentapetalae</taxon>
        <taxon>rosids</taxon>
        <taxon>fabids</taxon>
        <taxon>Rosales</taxon>
        <taxon>Moraceae</taxon>
        <taxon>Ficeae</taxon>
        <taxon>Ficus</taxon>
    </lineage>
</organism>
<dbReference type="FunFam" id="3.30.200.20:FF:000043">
    <property type="entry name" value="Wall-associated receptor kinase 2"/>
    <property type="match status" value="1"/>
</dbReference>
<keyword evidence="8" id="KW-0067">ATP-binding</keyword>
<dbReference type="InterPro" id="IPR008271">
    <property type="entry name" value="Ser/Thr_kinase_AS"/>
</dbReference>
<dbReference type="SMART" id="SM00220">
    <property type="entry name" value="S_TKc"/>
    <property type="match status" value="1"/>
</dbReference>
<evidence type="ECO:0000313" key="19">
    <source>
        <dbReference type="Proteomes" id="UP001187192"/>
    </source>
</evidence>
<gene>
    <name evidence="18" type="ORF">TIFTF001_016844</name>
</gene>
<dbReference type="InterPro" id="IPR001245">
    <property type="entry name" value="Ser-Thr/Tyr_kinase_cat_dom"/>
</dbReference>
<evidence type="ECO:0000256" key="7">
    <source>
        <dbReference type="ARBA" id="ARBA00022777"/>
    </source>
</evidence>
<dbReference type="Pfam" id="PF07645">
    <property type="entry name" value="EGF_CA"/>
    <property type="match status" value="1"/>
</dbReference>
<evidence type="ECO:0000313" key="18">
    <source>
        <dbReference type="EMBL" id="GMN47667.1"/>
    </source>
</evidence>
<keyword evidence="2" id="KW-0723">Serine/threonine-protein kinase</keyword>
<dbReference type="Pfam" id="PF13947">
    <property type="entry name" value="GUB_WAK_bind"/>
    <property type="match status" value="1"/>
</dbReference>
<dbReference type="PANTHER" id="PTHR27005">
    <property type="entry name" value="WALL-ASSOCIATED RECEPTOR KINASE-LIKE 21"/>
    <property type="match status" value="1"/>
</dbReference>
<dbReference type="PROSITE" id="PS00108">
    <property type="entry name" value="PROTEIN_KINASE_ST"/>
    <property type="match status" value="1"/>
</dbReference>
<dbReference type="Gene3D" id="2.10.25.10">
    <property type="entry name" value="Laminin"/>
    <property type="match status" value="1"/>
</dbReference>
<sequence>MIIPLLLHIIILFCNIITPSLASSSELQIAEKGCKSRCGDVKIPYPFGIGPGCYVDKWFEIVCINSTTPVLSLNNRLEVLQIDVEKEAIIKVKHPITFLNCKGREFNEAANLTESPFVFSQKKNRFTAVSCGVLSRMRSTTDNTSQTIGACMSICDNSTAEEANCNGMNCCQTMIPLNLKYFRTDFDTQRTNRFQNKCMYAFLVDLQWFQDNRASRFVDIKDKMDTVPVALEWSLYNWTVEELGNSFNSTSGGDLATFSCSFPGQTSGIQCSCKSGFEGNPYILGGCRDIDECKSGHNYCSGGICSNRIGSYQCFGPDDPKNKTTGNMVILGLSVGFSLLFLLIAYWCLHKIIKKRRRIRHKEKFFKRNGGLLLQQEMSSRKVNVEKTKLFTSKELKKATDNFNADRILGQGGQGTVYKGMLADGRIVAVKKSKIVDEGKLVEFINEVVVLSQINHRNVVKLMGCCLETEVPLLIYEFIQNGTLSEYIHNKNEEFPFTWEIRLRVATEIAGALFYLHSAASCPIYHRDIKSTNILLDEKYRAKIADFGTSRSLNVDQTHLTTQVHGTFGYLDPEYFQSNQFTEKSDVYSFGVLLVELLTGEKAIFTKRSSEGRSLATYFIISMHENRLFDILDAKVMEGPKEEVLVVANIANRCLNLNGKKRPTMKEVSVELEGIQMSGKASDFQRHEEFDYVRTEQIERCDAVSMSIGSAFDSNRGDCSSSSLHELPLLSFTQH</sequence>
<feature type="transmembrane region" description="Helical" evidence="15">
    <location>
        <begin position="328"/>
        <end position="349"/>
    </location>
</feature>
<keyword evidence="10 15" id="KW-0472">Membrane</keyword>
<evidence type="ECO:0000256" key="16">
    <source>
        <dbReference type="SAM" id="SignalP"/>
    </source>
</evidence>
<dbReference type="GO" id="GO:0004674">
    <property type="term" value="F:protein serine/threonine kinase activity"/>
    <property type="evidence" value="ECO:0007669"/>
    <property type="project" value="UniProtKB-KW"/>
</dbReference>
<dbReference type="PANTHER" id="PTHR27005:SF280">
    <property type="entry name" value="WALL-ASSOCIATED RECEPTOR KINASE-LIKE 8"/>
    <property type="match status" value="1"/>
</dbReference>
<proteinExistence type="predicted"/>
<dbReference type="InterPro" id="IPR045274">
    <property type="entry name" value="WAK-like"/>
</dbReference>
<evidence type="ECO:0000256" key="9">
    <source>
        <dbReference type="ARBA" id="ARBA00022989"/>
    </source>
</evidence>
<evidence type="ECO:0000256" key="8">
    <source>
        <dbReference type="ARBA" id="ARBA00022840"/>
    </source>
</evidence>
<feature type="domain" description="Protein kinase" evidence="17">
    <location>
        <begin position="403"/>
        <end position="690"/>
    </location>
</feature>
<evidence type="ECO:0000256" key="1">
    <source>
        <dbReference type="ARBA" id="ARBA00004479"/>
    </source>
</evidence>
<dbReference type="GO" id="GO:0005524">
    <property type="term" value="F:ATP binding"/>
    <property type="evidence" value="ECO:0007669"/>
    <property type="project" value="UniProtKB-KW"/>
</dbReference>
<dbReference type="Gene3D" id="3.30.200.20">
    <property type="entry name" value="Phosphorylase Kinase, domain 1"/>
    <property type="match status" value="1"/>
</dbReference>
<keyword evidence="3" id="KW-0808">Transferase</keyword>
<feature type="signal peptide" evidence="16">
    <location>
        <begin position="1"/>
        <end position="22"/>
    </location>
</feature>
<evidence type="ECO:0000256" key="15">
    <source>
        <dbReference type="SAM" id="Phobius"/>
    </source>
</evidence>
<comment type="catalytic activity">
    <reaction evidence="13">
        <text>L-seryl-[protein] + ATP = O-phospho-L-seryl-[protein] + ADP + H(+)</text>
        <dbReference type="Rhea" id="RHEA:17989"/>
        <dbReference type="Rhea" id="RHEA-COMP:9863"/>
        <dbReference type="Rhea" id="RHEA-COMP:11604"/>
        <dbReference type="ChEBI" id="CHEBI:15378"/>
        <dbReference type="ChEBI" id="CHEBI:29999"/>
        <dbReference type="ChEBI" id="CHEBI:30616"/>
        <dbReference type="ChEBI" id="CHEBI:83421"/>
        <dbReference type="ChEBI" id="CHEBI:456216"/>
    </reaction>
</comment>
<evidence type="ECO:0000256" key="4">
    <source>
        <dbReference type="ARBA" id="ARBA00022692"/>
    </source>
</evidence>
<keyword evidence="19" id="KW-1185">Reference proteome</keyword>
<dbReference type="Gramene" id="FCD_00030710-RA">
    <property type="protein sequence ID" value="FCD_00030710-RA:cds"/>
    <property type="gene ID" value="FCD_00030710"/>
</dbReference>
<evidence type="ECO:0000256" key="2">
    <source>
        <dbReference type="ARBA" id="ARBA00022527"/>
    </source>
</evidence>
<dbReference type="InterPro" id="IPR025287">
    <property type="entry name" value="WAK_GUB"/>
</dbReference>
<comment type="subcellular location">
    <subcellularLocation>
        <location evidence="1">Membrane</location>
        <topology evidence="1">Single-pass type I membrane protein</topology>
    </subcellularLocation>
</comment>
<dbReference type="GO" id="GO:0030247">
    <property type="term" value="F:polysaccharide binding"/>
    <property type="evidence" value="ECO:0007669"/>
    <property type="project" value="InterPro"/>
</dbReference>
<dbReference type="InterPro" id="IPR049883">
    <property type="entry name" value="NOTCH1_EGF-like"/>
</dbReference>
<keyword evidence="7" id="KW-0418">Kinase</keyword>
<keyword evidence="12" id="KW-0325">Glycoprotein</keyword>
<feature type="chain" id="PRO_5041717209" description="Protein kinase domain-containing protein" evidence="16">
    <location>
        <begin position="23"/>
        <end position="735"/>
    </location>
</feature>
<keyword evidence="11" id="KW-1015">Disulfide bond</keyword>
<dbReference type="PROSITE" id="PS50011">
    <property type="entry name" value="PROTEIN_KINASE_DOM"/>
    <property type="match status" value="1"/>
</dbReference>
<protein>
    <recommendedName>
        <fullName evidence="17">Protein kinase domain-containing protein</fullName>
    </recommendedName>
</protein>
<dbReference type="InterPro" id="IPR000719">
    <property type="entry name" value="Prot_kinase_dom"/>
</dbReference>
<dbReference type="CDD" id="cd00054">
    <property type="entry name" value="EGF_CA"/>
    <property type="match status" value="1"/>
</dbReference>